<dbReference type="Proteomes" id="UP000275846">
    <property type="component" value="Unassembled WGS sequence"/>
</dbReference>
<name>A0A183SJY2_SCHSO</name>
<dbReference type="EMBL" id="UYSU01032903">
    <property type="protein sequence ID" value="VDL90915.1"/>
    <property type="molecule type" value="Genomic_DNA"/>
</dbReference>
<evidence type="ECO:0000313" key="1">
    <source>
        <dbReference type="EMBL" id="VDL90915.1"/>
    </source>
</evidence>
<proteinExistence type="predicted"/>
<dbReference type="WBParaSite" id="SSLN_0000468201-mRNA-1">
    <property type="protein sequence ID" value="SSLN_0000468201-mRNA-1"/>
    <property type="gene ID" value="SSLN_0000468201"/>
</dbReference>
<organism evidence="3">
    <name type="scientific">Schistocephalus solidus</name>
    <name type="common">Tapeworm</name>
    <dbReference type="NCBI Taxonomy" id="70667"/>
    <lineage>
        <taxon>Eukaryota</taxon>
        <taxon>Metazoa</taxon>
        <taxon>Spiralia</taxon>
        <taxon>Lophotrochozoa</taxon>
        <taxon>Platyhelminthes</taxon>
        <taxon>Cestoda</taxon>
        <taxon>Eucestoda</taxon>
        <taxon>Diphyllobothriidea</taxon>
        <taxon>Diphyllobothriidae</taxon>
        <taxon>Schistocephalus</taxon>
    </lineage>
</organism>
<sequence length="182" mass="18601">MASPSNSLPCLLIREPSSCRLAHIVGHSGKDSPTLTPGINFITPTIIQTTSIYSSPVTPTTATTTAFTLTTTTITTITPSSRLNNEESCSHLPLYATVLIAPGLQALAVRCVPLVLPVSSPPPIACSAASACVGRGLPLRLGSSSHLLTARDAAAAGVSWWRGLPLSTLAAGIVGGPGCFMP</sequence>
<evidence type="ECO:0000313" key="2">
    <source>
        <dbReference type="Proteomes" id="UP000275846"/>
    </source>
</evidence>
<gene>
    <name evidence="1" type="ORF">SSLN_LOCUS4530</name>
</gene>
<keyword evidence="2" id="KW-1185">Reference proteome</keyword>
<accession>A0A183SJY2</accession>
<reference evidence="1 2" key="2">
    <citation type="submission" date="2018-11" db="EMBL/GenBank/DDBJ databases">
        <authorList>
            <consortium name="Pathogen Informatics"/>
        </authorList>
    </citation>
    <scope>NUCLEOTIDE SEQUENCE [LARGE SCALE GENOMIC DNA]</scope>
    <source>
        <strain evidence="1 2">NST_G2</strain>
    </source>
</reference>
<reference evidence="3" key="1">
    <citation type="submission" date="2016-06" db="UniProtKB">
        <authorList>
            <consortium name="WormBaseParasite"/>
        </authorList>
    </citation>
    <scope>IDENTIFICATION</scope>
</reference>
<evidence type="ECO:0000313" key="3">
    <source>
        <dbReference type="WBParaSite" id="SSLN_0000468201-mRNA-1"/>
    </source>
</evidence>
<dbReference type="AlphaFoldDB" id="A0A183SJY2"/>
<protein>
    <submittedName>
        <fullName evidence="1 3">Uncharacterized protein</fullName>
    </submittedName>
</protein>